<keyword evidence="5 6" id="KW-0472">Membrane</keyword>
<gene>
    <name evidence="8" type="ORF">B5766_05530</name>
</gene>
<dbReference type="SMART" id="SM00849">
    <property type="entry name" value="Lactamase_B"/>
    <property type="match status" value="1"/>
</dbReference>
<protein>
    <recommendedName>
        <fullName evidence="7">Metallo-beta-lactamase domain-containing protein</fullName>
    </recommendedName>
</protein>
<dbReference type="InterPro" id="IPR035681">
    <property type="entry name" value="ComA-like_MBL"/>
</dbReference>
<dbReference type="Pfam" id="PF00753">
    <property type="entry name" value="Lactamase_B"/>
    <property type="match status" value="1"/>
</dbReference>
<reference evidence="9" key="1">
    <citation type="submission" date="2017-03" db="EMBL/GenBank/DDBJ databases">
        <authorList>
            <person name="Lund M.B."/>
        </authorList>
    </citation>
    <scope>NUCLEOTIDE SEQUENCE [LARGE SCALE GENOMIC DNA]</scope>
</reference>
<evidence type="ECO:0000256" key="4">
    <source>
        <dbReference type="ARBA" id="ARBA00022989"/>
    </source>
</evidence>
<keyword evidence="4 6" id="KW-1133">Transmembrane helix</keyword>
<name>A0A2A6FSD4_9MICO</name>
<feature type="transmembrane region" description="Helical" evidence="6">
    <location>
        <begin position="101"/>
        <end position="118"/>
    </location>
</feature>
<evidence type="ECO:0000313" key="8">
    <source>
        <dbReference type="EMBL" id="PDQ35526.1"/>
    </source>
</evidence>
<keyword evidence="2" id="KW-1003">Cell membrane</keyword>
<dbReference type="NCBIfam" id="TIGR00360">
    <property type="entry name" value="ComEC_N-term"/>
    <property type="match status" value="1"/>
</dbReference>
<evidence type="ECO:0000256" key="2">
    <source>
        <dbReference type="ARBA" id="ARBA00022475"/>
    </source>
</evidence>
<feature type="transmembrane region" description="Helical" evidence="6">
    <location>
        <begin position="30"/>
        <end position="49"/>
    </location>
</feature>
<dbReference type="InterPro" id="IPR001279">
    <property type="entry name" value="Metallo-B-lactamas"/>
</dbReference>
<feature type="transmembrane region" description="Helical" evidence="6">
    <location>
        <begin position="78"/>
        <end position="94"/>
    </location>
</feature>
<feature type="transmembrane region" description="Helical" evidence="6">
    <location>
        <begin position="213"/>
        <end position="233"/>
    </location>
</feature>
<evidence type="ECO:0000313" key="9">
    <source>
        <dbReference type="Proteomes" id="UP000219994"/>
    </source>
</evidence>
<evidence type="ECO:0000256" key="6">
    <source>
        <dbReference type="SAM" id="Phobius"/>
    </source>
</evidence>
<accession>A0A2A6FSD4</accession>
<keyword evidence="3 6" id="KW-0812">Transmembrane</keyword>
<comment type="caution">
    <text evidence="8">The sequence shown here is derived from an EMBL/GenBank/DDBJ whole genome shotgun (WGS) entry which is preliminary data.</text>
</comment>
<feature type="transmembrane region" description="Helical" evidence="6">
    <location>
        <begin position="154"/>
        <end position="174"/>
    </location>
</feature>
<dbReference type="Gene3D" id="3.60.15.10">
    <property type="entry name" value="Ribonuclease Z/Hydroxyacylglutathione hydrolase-like"/>
    <property type="match status" value="1"/>
</dbReference>
<dbReference type="Pfam" id="PF03772">
    <property type="entry name" value="Competence"/>
    <property type="match status" value="1"/>
</dbReference>
<dbReference type="InterPro" id="IPR036866">
    <property type="entry name" value="RibonucZ/Hydroxyglut_hydro"/>
</dbReference>
<feature type="transmembrane region" description="Helical" evidence="6">
    <location>
        <begin position="245"/>
        <end position="267"/>
    </location>
</feature>
<feature type="transmembrane region" description="Helical" evidence="6">
    <location>
        <begin position="180"/>
        <end position="206"/>
    </location>
</feature>
<proteinExistence type="predicted"/>
<organism evidence="8 9">
    <name type="scientific">Candidatus Lumbricidiphila eiseniae</name>
    <dbReference type="NCBI Taxonomy" id="1969409"/>
    <lineage>
        <taxon>Bacteria</taxon>
        <taxon>Bacillati</taxon>
        <taxon>Actinomycetota</taxon>
        <taxon>Actinomycetes</taxon>
        <taxon>Micrococcales</taxon>
        <taxon>Microbacteriaceae</taxon>
        <taxon>Candidatus Lumbricidiphila</taxon>
    </lineage>
</organism>
<dbReference type="InterPro" id="IPR052159">
    <property type="entry name" value="Competence_DNA_uptake"/>
</dbReference>
<feature type="domain" description="Metallo-beta-lactamase" evidence="7">
    <location>
        <begin position="318"/>
        <end position="504"/>
    </location>
</feature>
<evidence type="ECO:0000256" key="3">
    <source>
        <dbReference type="ARBA" id="ARBA00022692"/>
    </source>
</evidence>
<dbReference type="PANTHER" id="PTHR30619">
    <property type="entry name" value="DNA INTERNALIZATION/COMPETENCE PROTEIN COMEC/REC2"/>
    <property type="match status" value="1"/>
</dbReference>
<evidence type="ECO:0000259" key="7">
    <source>
        <dbReference type="SMART" id="SM00849"/>
    </source>
</evidence>
<dbReference type="CDD" id="cd07731">
    <property type="entry name" value="ComA-like_MBL-fold"/>
    <property type="match status" value="1"/>
</dbReference>
<sequence length="564" mass="58981">MPVLRSSLDTRRYSRTVSSLIRTHPPLNPTISGANCAVVTALVFAAASALRFRRSVRIIASLVALLGFIVLVTPESTVLRAGMMAVVVLIGLASGRRAGGVSALGVSVIVLLAVNPWYARDYGFALSVFATGGLLFLTAPLTRLGTRVLPRWCALTLAVPVAAQLACQPILILLTPSIPLYGVAANLLAAPAATLATVVGLMGCLVLPALPSVGYAFLQVAWLPASWIAVLARTVTSMPGAQLPWLPSVPGALLLAGLLGGGCWLLWGSSRWRRLRLVVGAAITVGTAVPLGITVGAPSITAATRPGEWAIALCDVGQGDAVFVRSGTSIALIDTGPEPSELERCRAELGIERVSLLVLTHWDLDHVGGVPAVGGRVDEVLHGPLDGMRSSRALDPLVSGGATLTEVRAGFSGTLGSIAWRVLWPIADIAPGNDASVVIDMEDVSYRAIFLGDLGAAAQQRMRSLGGVRPVNIVKVSHHGSSDQSPELYFELRAAVALIGVGAHNTYGHPTSRLLDLLARTETRVVRTDTMGLSLLTATPTRLRLWSERAPPVTTQPRPVGGSA</sequence>
<evidence type="ECO:0000256" key="1">
    <source>
        <dbReference type="ARBA" id="ARBA00004651"/>
    </source>
</evidence>
<dbReference type="SUPFAM" id="SSF56281">
    <property type="entry name" value="Metallo-hydrolase/oxidoreductase"/>
    <property type="match status" value="1"/>
</dbReference>
<dbReference type="InterPro" id="IPR004477">
    <property type="entry name" value="ComEC_N"/>
</dbReference>
<evidence type="ECO:0000256" key="5">
    <source>
        <dbReference type="ARBA" id="ARBA00023136"/>
    </source>
</evidence>
<feature type="transmembrane region" description="Helical" evidence="6">
    <location>
        <begin position="56"/>
        <end position="72"/>
    </location>
</feature>
<comment type="subcellular location">
    <subcellularLocation>
        <location evidence="1">Cell membrane</location>
        <topology evidence="1">Multi-pass membrane protein</topology>
    </subcellularLocation>
</comment>
<dbReference type="PANTHER" id="PTHR30619:SF1">
    <property type="entry name" value="RECOMBINATION PROTEIN 2"/>
    <property type="match status" value="1"/>
</dbReference>
<dbReference type="AlphaFoldDB" id="A0A2A6FSD4"/>
<feature type="transmembrane region" description="Helical" evidence="6">
    <location>
        <begin position="124"/>
        <end position="142"/>
    </location>
</feature>
<dbReference type="Proteomes" id="UP000219994">
    <property type="component" value="Unassembled WGS sequence"/>
</dbReference>
<dbReference type="EMBL" id="NAEP01000032">
    <property type="protein sequence ID" value="PDQ35526.1"/>
    <property type="molecule type" value="Genomic_DNA"/>
</dbReference>
<dbReference type="GO" id="GO:0005886">
    <property type="term" value="C:plasma membrane"/>
    <property type="evidence" value="ECO:0007669"/>
    <property type="project" value="UniProtKB-SubCell"/>
</dbReference>